<proteinExistence type="predicted"/>
<protein>
    <submittedName>
        <fullName evidence="1">Uncharacterized protein</fullName>
    </submittedName>
</protein>
<dbReference type="EMBL" id="AMZH03007847">
    <property type="protein sequence ID" value="RRT60317.1"/>
    <property type="molecule type" value="Genomic_DNA"/>
</dbReference>
<evidence type="ECO:0000313" key="1">
    <source>
        <dbReference type="EMBL" id="RRT60317.1"/>
    </source>
</evidence>
<organism evidence="1 2">
    <name type="scientific">Ensete ventricosum</name>
    <name type="common">Abyssinian banana</name>
    <name type="synonym">Musa ensete</name>
    <dbReference type="NCBI Taxonomy" id="4639"/>
    <lineage>
        <taxon>Eukaryota</taxon>
        <taxon>Viridiplantae</taxon>
        <taxon>Streptophyta</taxon>
        <taxon>Embryophyta</taxon>
        <taxon>Tracheophyta</taxon>
        <taxon>Spermatophyta</taxon>
        <taxon>Magnoliopsida</taxon>
        <taxon>Liliopsida</taxon>
        <taxon>Zingiberales</taxon>
        <taxon>Musaceae</taxon>
        <taxon>Ensete</taxon>
    </lineage>
</organism>
<dbReference type="Proteomes" id="UP000287651">
    <property type="component" value="Unassembled WGS sequence"/>
</dbReference>
<sequence>MWWELAGNSLGLRRRYREDRYEHAGRSLLEDRETRCRECRRLLDCGTVAPPALVGEPPVSGFFRICYKGLVFTQRRSIMDAGVSQGGGLGKWMQAKVEAEPL</sequence>
<reference evidence="1 2" key="1">
    <citation type="journal article" date="2014" name="Agronomy (Basel)">
        <title>A Draft Genome Sequence for Ensete ventricosum, the Drought-Tolerant Tree Against Hunger.</title>
        <authorList>
            <person name="Harrison J."/>
            <person name="Moore K.A."/>
            <person name="Paszkiewicz K."/>
            <person name="Jones T."/>
            <person name="Grant M."/>
            <person name="Ambacheew D."/>
            <person name="Muzemil S."/>
            <person name="Studholme D.J."/>
        </authorList>
    </citation>
    <scope>NUCLEOTIDE SEQUENCE [LARGE SCALE GENOMIC DNA]</scope>
</reference>
<name>A0A426Z8K5_ENSVE</name>
<comment type="caution">
    <text evidence="1">The sequence shown here is derived from an EMBL/GenBank/DDBJ whole genome shotgun (WGS) entry which is preliminary data.</text>
</comment>
<dbReference type="AlphaFoldDB" id="A0A426Z8K5"/>
<accession>A0A426Z8K5</accession>
<gene>
    <name evidence="1" type="ORF">B296_00031624</name>
</gene>
<evidence type="ECO:0000313" key="2">
    <source>
        <dbReference type="Proteomes" id="UP000287651"/>
    </source>
</evidence>